<dbReference type="STRING" id="66420.A0A194Q3V3"/>
<evidence type="ECO:0000313" key="1">
    <source>
        <dbReference type="EMBL" id="KPJ00217.1"/>
    </source>
</evidence>
<reference evidence="1 2" key="1">
    <citation type="journal article" date="2015" name="Nat. Commun.">
        <title>Outbred genome sequencing and CRISPR/Cas9 gene editing in butterflies.</title>
        <authorList>
            <person name="Li X."/>
            <person name="Fan D."/>
            <person name="Zhang W."/>
            <person name="Liu G."/>
            <person name="Zhang L."/>
            <person name="Zhao L."/>
            <person name="Fang X."/>
            <person name="Chen L."/>
            <person name="Dong Y."/>
            <person name="Chen Y."/>
            <person name="Ding Y."/>
            <person name="Zhao R."/>
            <person name="Feng M."/>
            <person name="Zhu Y."/>
            <person name="Feng Y."/>
            <person name="Jiang X."/>
            <person name="Zhu D."/>
            <person name="Xiang H."/>
            <person name="Feng X."/>
            <person name="Li S."/>
            <person name="Wang J."/>
            <person name="Zhang G."/>
            <person name="Kronforst M.R."/>
            <person name="Wang W."/>
        </authorList>
    </citation>
    <scope>NUCLEOTIDE SEQUENCE [LARGE SCALE GENOMIC DNA]</scope>
    <source>
        <strain evidence="1">Ya'a_city_454_Px</strain>
        <tissue evidence="1">Whole body</tissue>
    </source>
</reference>
<keyword evidence="2" id="KW-1185">Reference proteome</keyword>
<dbReference type="EMBL" id="KQ459472">
    <property type="protein sequence ID" value="KPJ00217.1"/>
    <property type="molecule type" value="Genomic_DNA"/>
</dbReference>
<sequence>MTRICQGVAAALVLRRADPRRRSTQSWRLLPSGRMACAHANLCVQPHSHAAHAGLVPLVPGARVVLGLPGGRADGGVPPSQAVSWHSLRPGCGRLDVSLCAAGPTRLVRIHDHEDPDSSRIEGDGEEEECAAGVTGGRGEWGVRVSLGGLGVSLVGRAPPAELVYALFSGVRLELARTPRAALAALSVDSLQWDNQLVGAASPLVYASGGGAAGAALHAAAELMPAPALRYNAYYFRHLVVALRPVSVRLEERLILVLWAWAEQWGGDAQAAEQPDEVEYETRRVLTELTALHATRYYFALIKLIPGQIRLSMYTASKLEAALSALKQRLGLTLVRFEHAAVELEPFVRTHVFDTAACLARHALQHFKDELKWQAAKILGSVDFLGNPLGFMADVSEGVSGLLLEGNVGALVKNVTHGISNSAAKVTESLGDGLERVVGDEAHEETRRRIRSAAAGAHLAAGLRGLGLGLLGGMTSLVKHSYEGATQEGLGGFVSGVGKGLVGTVTKPVIGVLDLAAAAAAAVRESSARAGRAAPARTREPRPAPHAAALTRYCPAAARGAQLLHALAPPASPALVHPERFLAYRPVRGPPHDIRALLTDTHLRIFTCKHDAPQIVMETHLSNLVSCTAVYAEGAHLVELCVRGAGAGVGAGAGPGGGSGAGEAVRRPRVQCDSGELAVWLARSAAHARQLHRDLAHTLLPHPDLG</sequence>
<accession>A0A194Q3V3</accession>
<dbReference type="GO" id="GO:0045053">
    <property type="term" value="P:protein retention in Golgi apparatus"/>
    <property type="evidence" value="ECO:0007669"/>
    <property type="project" value="TreeGrafter"/>
</dbReference>
<dbReference type="GO" id="GO:0007005">
    <property type="term" value="P:mitochondrion organization"/>
    <property type="evidence" value="ECO:0007669"/>
    <property type="project" value="TreeGrafter"/>
</dbReference>
<dbReference type="AlphaFoldDB" id="A0A194Q3V3"/>
<proteinExistence type="predicted"/>
<dbReference type="PANTHER" id="PTHR16166">
    <property type="entry name" value="VACUOLAR PROTEIN SORTING-ASSOCIATED PROTEIN VPS13"/>
    <property type="match status" value="1"/>
</dbReference>
<evidence type="ECO:0000313" key="2">
    <source>
        <dbReference type="Proteomes" id="UP000053268"/>
    </source>
</evidence>
<protein>
    <submittedName>
        <fullName evidence="1">Vacuolar protein sorting-associated protein 13D</fullName>
    </submittedName>
</protein>
<dbReference type="InterPro" id="IPR026847">
    <property type="entry name" value="VPS13"/>
</dbReference>
<name>A0A194Q3V3_PAPXU</name>
<dbReference type="Proteomes" id="UP000053268">
    <property type="component" value="Unassembled WGS sequence"/>
</dbReference>
<dbReference type="GO" id="GO:0006623">
    <property type="term" value="P:protein targeting to vacuole"/>
    <property type="evidence" value="ECO:0007669"/>
    <property type="project" value="TreeGrafter"/>
</dbReference>
<gene>
    <name evidence="1" type="ORF">RR46_03004</name>
</gene>
<dbReference type="PANTHER" id="PTHR16166:SF141">
    <property type="entry name" value="INTERMEMBRANE LIPID TRANSFER PROTEIN VPS13D"/>
    <property type="match status" value="1"/>
</dbReference>
<organism evidence="1 2">
    <name type="scientific">Papilio xuthus</name>
    <name type="common">Asian swallowtail butterfly</name>
    <dbReference type="NCBI Taxonomy" id="66420"/>
    <lineage>
        <taxon>Eukaryota</taxon>
        <taxon>Metazoa</taxon>
        <taxon>Ecdysozoa</taxon>
        <taxon>Arthropoda</taxon>
        <taxon>Hexapoda</taxon>
        <taxon>Insecta</taxon>
        <taxon>Pterygota</taxon>
        <taxon>Neoptera</taxon>
        <taxon>Endopterygota</taxon>
        <taxon>Lepidoptera</taxon>
        <taxon>Glossata</taxon>
        <taxon>Ditrysia</taxon>
        <taxon>Papilionoidea</taxon>
        <taxon>Papilionidae</taxon>
        <taxon>Papilioninae</taxon>
        <taxon>Papilio</taxon>
    </lineage>
</organism>